<gene>
    <name evidence="1" type="ORF">GWI33_009864</name>
</gene>
<evidence type="ECO:0000313" key="2">
    <source>
        <dbReference type="Proteomes" id="UP000625711"/>
    </source>
</evidence>
<dbReference type="EMBL" id="JAACXV010005680">
    <property type="protein sequence ID" value="KAF7276745.1"/>
    <property type="molecule type" value="Genomic_DNA"/>
</dbReference>
<dbReference type="Proteomes" id="UP000625711">
    <property type="component" value="Unassembled WGS sequence"/>
</dbReference>
<name>A0A834IES0_RHYFE</name>
<dbReference type="AlphaFoldDB" id="A0A834IES0"/>
<organism evidence="1 2">
    <name type="scientific">Rhynchophorus ferrugineus</name>
    <name type="common">Red palm weevil</name>
    <name type="synonym">Curculio ferrugineus</name>
    <dbReference type="NCBI Taxonomy" id="354439"/>
    <lineage>
        <taxon>Eukaryota</taxon>
        <taxon>Metazoa</taxon>
        <taxon>Ecdysozoa</taxon>
        <taxon>Arthropoda</taxon>
        <taxon>Hexapoda</taxon>
        <taxon>Insecta</taxon>
        <taxon>Pterygota</taxon>
        <taxon>Neoptera</taxon>
        <taxon>Endopterygota</taxon>
        <taxon>Coleoptera</taxon>
        <taxon>Polyphaga</taxon>
        <taxon>Cucujiformia</taxon>
        <taxon>Curculionidae</taxon>
        <taxon>Dryophthorinae</taxon>
        <taxon>Rhynchophorus</taxon>
    </lineage>
</organism>
<comment type="caution">
    <text evidence="1">The sequence shown here is derived from an EMBL/GenBank/DDBJ whole genome shotgun (WGS) entry which is preliminary data.</text>
</comment>
<reference evidence="1" key="1">
    <citation type="submission" date="2020-08" db="EMBL/GenBank/DDBJ databases">
        <title>Genome sequencing and assembly of the red palm weevil Rhynchophorus ferrugineus.</title>
        <authorList>
            <person name="Dias G.B."/>
            <person name="Bergman C.M."/>
            <person name="Manee M."/>
        </authorList>
    </citation>
    <scope>NUCLEOTIDE SEQUENCE</scope>
    <source>
        <strain evidence="1">AA-2017</strain>
        <tissue evidence="1">Whole larva</tissue>
    </source>
</reference>
<proteinExistence type="predicted"/>
<evidence type="ECO:0000313" key="1">
    <source>
        <dbReference type="EMBL" id="KAF7276745.1"/>
    </source>
</evidence>
<sequence length="82" mass="9055">MKLPRLNLKIETWPELSEFLPITLLAICYRHPPLSGAPFDPPSFDGGRTLAKQRQRALGIAGGSEVYAQEGQFALMSSKQRG</sequence>
<protein>
    <submittedName>
        <fullName evidence="1">Uncharacterized protein</fullName>
    </submittedName>
</protein>
<keyword evidence="2" id="KW-1185">Reference proteome</keyword>
<accession>A0A834IES0</accession>